<proteinExistence type="predicted"/>
<accession>A0A9P3L7N1</accession>
<feature type="compositionally biased region" description="Low complexity" evidence="1">
    <location>
        <begin position="751"/>
        <end position="765"/>
    </location>
</feature>
<feature type="compositionally biased region" description="Polar residues" evidence="1">
    <location>
        <begin position="730"/>
        <end position="740"/>
    </location>
</feature>
<organism evidence="2 3">
    <name type="scientific">Phanerochaete sordida</name>
    <dbReference type="NCBI Taxonomy" id="48140"/>
    <lineage>
        <taxon>Eukaryota</taxon>
        <taxon>Fungi</taxon>
        <taxon>Dikarya</taxon>
        <taxon>Basidiomycota</taxon>
        <taxon>Agaricomycotina</taxon>
        <taxon>Agaricomycetes</taxon>
        <taxon>Polyporales</taxon>
        <taxon>Phanerochaetaceae</taxon>
        <taxon>Phanerochaete</taxon>
    </lineage>
</organism>
<feature type="compositionally biased region" description="Low complexity" evidence="1">
    <location>
        <begin position="562"/>
        <end position="574"/>
    </location>
</feature>
<dbReference type="Pfam" id="PF13812">
    <property type="entry name" value="PPR_3"/>
    <property type="match status" value="1"/>
</dbReference>
<dbReference type="EMBL" id="BPQB01000001">
    <property type="protein sequence ID" value="GJE84639.1"/>
    <property type="molecule type" value="Genomic_DNA"/>
</dbReference>
<dbReference type="Gene3D" id="1.25.40.10">
    <property type="entry name" value="Tetratricopeptide repeat domain"/>
    <property type="match status" value="1"/>
</dbReference>
<evidence type="ECO:0000313" key="3">
    <source>
        <dbReference type="Proteomes" id="UP000703269"/>
    </source>
</evidence>
<feature type="region of interest" description="Disordered" evidence="1">
    <location>
        <begin position="525"/>
        <end position="577"/>
    </location>
</feature>
<gene>
    <name evidence="2" type="ORF">PsYK624_007150</name>
</gene>
<evidence type="ECO:0008006" key="4">
    <source>
        <dbReference type="Google" id="ProtNLM"/>
    </source>
</evidence>
<comment type="caution">
    <text evidence="2">The sequence shown here is derived from an EMBL/GenBank/DDBJ whole genome shotgun (WGS) entry which is preliminary data.</text>
</comment>
<protein>
    <recommendedName>
        <fullName evidence="4">Pentacotripeptide-repeat region of PRORP domain-containing protein</fullName>
    </recommendedName>
</protein>
<dbReference type="InterPro" id="IPR002885">
    <property type="entry name" value="PPR_rpt"/>
</dbReference>
<keyword evidence="3" id="KW-1185">Reference proteome</keyword>
<feature type="compositionally biased region" description="Low complexity" evidence="1">
    <location>
        <begin position="525"/>
        <end position="540"/>
    </location>
</feature>
<dbReference type="InterPro" id="IPR011990">
    <property type="entry name" value="TPR-like_helical_dom_sf"/>
</dbReference>
<sequence>MSHNVARRVKLTSKLLRQPSLSTARRTLHSTPPSHLAAAFGQPPLIDLGPATRITRGDPVQKLRQRRFDDLDVILAQENPPSGQVWGRYVDLLSAVEPNQIPLETHQQVLRKCTLSPADARKDLYARIVAKKRGRAPHIHEMRYQAIINNMREAGYTPDVEDYHFILEQFAAVGHQVGALQVLQEMKSLKLERNHKTYGFCLMALAHRLTLPIYAAQQHQMVQGISQICVKLVNEMWDDRIPATAFNIDLTLRILKETMDYQAFHKFLRITYGIDLSYPDRPPLEYWDKDPSAAAHDSGAEVRSPPVQHPFSTAALNSTLDFLGRIGNITKLIQAFEVLTTPLPSTAVANPESAYADDADEDFGVHNPLVTPYTPPHVEPNTTTYHLMIKWLSRHGRPVLARHYLVAAMYHDRDVDRHLRGQCLLKPEGEILAPQLGLTEYIFLPIIGIASRDKDAELLRNLRDKLHKALRRKRVDIEYYTEIRRQWRAGVVIASMDDGAARAASNEGAVSEAVEDAEVDIASTDNGSADAASNASAVSEAVDDSSADVPPEPAPASESEELSSSSSDPTTSSAQDHLQEVPYEPVPEFDPEEEAVQRVRDKPFDIDFHLALLHRDKAELEALERRTTDSLGRKVQRIKERLGRRVWKEKDVYLRTVDTRTRLSRSTWKEIVQFRTTRAVPELGEPTSRRRAQAPPGFVAAQQGFFTPSSSWADRLSRPSAPAAEMQDESAATSAASSGIVSPAEASSEPSVTTTDVKDTATTSS</sequence>
<evidence type="ECO:0000313" key="2">
    <source>
        <dbReference type="EMBL" id="GJE84639.1"/>
    </source>
</evidence>
<dbReference type="OrthoDB" id="276151at2759"/>
<evidence type="ECO:0000256" key="1">
    <source>
        <dbReference type="SAM" id="MobiDB-lite"/>
    </source>
</evidence>
<name>A0A9P3L7N1_9APHY</name>
<dbReference type="Proteomes" id="UP000703269">
    <property type="component" value="Unassembled WGS sequence"/>
</dbReference>
<reference evidence="2 3" key="1">
    <citation type="submission" date="2021-08" db="EMBL/GenBank/DDBJ databases">
        <title>Draft Genome Sequence of Phanerochaete sordida strain YK-624.</title>
        <authorList>
            <person name="Mori T."/>
            <person name="Dohra H."/>
            <person name="Suzuki T."/>
            <person name="Kawagishi H."/>
            <person name="Hirai H."/>
        </authorList>
    </citation>
    <scope>NUCLEOTIDE SEQUENCE [LARGE SCALE GENOMIC DNA]</scope>
    <source>
        <strain evidence="2 3">YK-624</strain>
    </source>
</reference>
<dbReference type="AlphaFoldDB" id="A0A9P3L7N1"/>
<feature type="region of interest" description="Disordered" evidence="1">
    <location>
        <begin position="709"/>
        <end position="765"/>
    </location>
</feature>